<comment type="pathway">
    <text evidence="2">Protein modification; protein ubiquitination.</text>
</comment>
<dbReference type="PANTHER" id="PTHR12888">
    <property type="entry name" value="PEROXISOME ASSEMBLY PROTEIN 12 PEROXIN-12"/>
    <property type="match status" value="1"/>
</dbReference>
<dbReference type="Pfam" id="PF04757">
    <property type="entry name" value="Pex2_Pex12"/>
    <property type="match status" value="1"/>
</dbReference>
<dbReference type="GO" id="GO:0004842">
    <property type="term" value="F:ubiquitin-protein transferase activity"/>
    <property type="evidence" value="ECO:0007669"/>
    <property type="project" value="TreeGrafter"/>
</dbReference>
<evidence type="ECO:0000256" key="3">
    <source>
        <dbReference type="ARBA" id="ARBA00008704"/>
    </source>
</evidence>
<evidence type="ECO:0000256" key="13">
    <source>
        <dbReference type="ARBA" id="ARBA00023140"/>
    </source>
</evidence>
<dbReference type="GO" id="GO:0016558">
    <property type="term" value="P:protein import into peroxisome matrix"/>
    <property type="evidence" value="ECO:0007669"/>
    <property type="project" value="UniProtKB-UniRule"/>
</dbReference>
<evidence type="ECO:0000256" key="9">
    <source>
        <dbReference type="ARBA" id="ARBA00022833"/>
    </source>
</evidence>
<evidence type="ECO:0000256" key="7">
    <source>
        <dbReference type="ARBA" id="ARBA00022771"/>
    </source>
</evidence>
<evidence type="ECO:0000256" key="6">
    <source>
        <dbReference type="ARBA" id="ARBA00022723"/>
    </source>
</evidence>
<dbReference type="EMBL" id="JALJOR010000010">
    <property type="protein sequence ID" value="KAK9810536.1"/>
    <property type="molecule type" value="Genomic_DNA"/>
</dbReference>
<evidence type="ECO:0000256" key="16">
    <source>
        <dbReference type="PROSITE-ProRule" id="PRU00175"/>
    </source>
</evidence>
<keyword evidence="9" id="KW-0862">Zinc</keyword>
<dbReference type="GO" id="GO:0008270">
    <property type="term" value="F:zinc ion binding"/>
    <property type="evidence" value="ECO:0007669"/>
    <property type="project" value="UniProtKB-KW"/>
</dbReference>
<gene>
    <name evidence="18" type="ORF">WJX72_012327</name>
</gene>
<keyword evidence="6" id="KW-0479">Metal-binding</keyword>
<evidence type="ECO:0000256" key="5">
    <source>
        <dbReference type="ARBA" id="ARBA00022692"/>
    </source>
</evidence>
<dbReference type="PIRSF" id="PIRSF038074">
    <property type="entry name" value="Peroxisome_assembly_p12"/>
    <property type="match status" value="1"/>
</dbReference>
<keyword evidence="11" id="KW-1133">Transmembrane helix</keyword>
<comment type="caution">
    <text evidence="18">The sequence shown here is derived from an EMBL/GenBank/DDBJ whole genome shotgun (WGS) entry which is preliminary data.</text>
</comment>
<keyword evidence="13 15" id="KW-0576">Peroxisome</keyword>
<keyword evidence="19" id="KW-1185">Reference proteome</keyword>
<dbReference type="GO" id="GO:0005778">
    <property type="term" value="C:peroxisomal membrane"/>
    <property type="evidence" value="ECO:0007669"/>
    <property type="project" value="UniProtKB-SubCell"/>
</dbReference>
<keyword evidence="8" id="KW-0833">Ubl conjugation pathway</keyword>
<evidence type="ECO:0000256" key="14">
    <source>
        <dbReference type="ARBA" id="ARBA00045862"/>
    </source>
</evidence>
<keyword evidence="10" id="KW-0653">Protein transport</keyword>
<dbReference type="SMART" id="SM00184">
    <property type="entry name" value="RING"/>
    <property type="match status" value="1"/>
</dbReference>
<evidence type="ECO:0000256" key="10">
    <source>
        <dbReference type="ARBA" id="ARBA00022927"/>
    </source>
</evidence>
<comment type="similarity">
    <text evidence="3 15">Belongs to the pex2/pex10/pex12 family.</text>
</comment>
<evidence type="ECO:0000256" key="4">
    <source>
        <dbReference type="ARBA" id="ARBA00022448"/>
    </source>
</evidence>
<dbReference type="AlphaFoldDB" id="A0AAW1PAY6"/>
<evidence type="ECO:0000259" key="17">
    <source>
        <dbReference type="PROSITE" id="PS50089"/>
    </source>
</evidence>
<dbReference type="InterPro" id="IPR006845">
    <property type="entry name" value="Pex_N"/>
</dbReference>
<keyword evidence="12 15" id="KW-0472">Membrane</keyword>
<dbReference type="Proteomes" id="UP001489004">
    <property type="component" value="Unassembled WGS sequence"/>
</dbReference>
<evidence type="ECO:0000256" key="8">
    <source>
        <dbReference type="ARBA" id="ARBA00022786"/>
    </source>
</evidence>
<dbReference type="InterPro" id="IPR013083">
    <property type="entry name" value="Znf_RING/FYVE/PHD"/>
</dbReference>
<evidence type="ECO:0000256" key="11">
    <source>
        <dbReference type="ARBA" id="ARBA00022989"/>
    </source>
</evidence>
<organism evidence="18 19">
    <name type="scientific">[Myrmecia] bisecta</name>
    <dbReference type="NCBI Taxonomy" id="41462"/>
    <lineage>
        <taxon>Eukaryota</taxon>
        <taxon>Viridiplantae</taxon>
        <taxon>Chlorophyta</taxon>
        <taxon>core chlorophytes</taxon>
        <taxon>Trebouxiophyceae</taxon>
        <taxon>Trebouxiales</taxon>
        <taxon>Trebouxiaceae</taxon>
        <taxon>Myrmecia</taxon>
    </lineage>
</organism>
<keyword evidence="7 16" id="KW-0863">Zinc-finger</keyword>
<dbReference type="InterPro" id="IPR017375">
    <property type="entry name" value="PEX12"/>
</dbReference>
<dbReference type="PROSITE" id="PS50089">
    <property type="entry name" value="ZF_RING_2"/>
    <property type="match status" value="1"/>
</dbReference>
<keyword evidence="4" id="KW-0813">Transport</keyword>
<dbReference type="GO" id="GO:0006513">
    <property type="term" value="P:protein monoubiquitination"/>
    <property type="evidence" value="ECO:0007669"/>
    <property type="project" value="TreeGrafter"/>
</dbReference>
<evidence type="ECO:0000256" key="15">
    <source>
        <dbReference type="PIRNR" id="PIRNR038074"/>
    </source>
</evidence>
<evidence type="ECO:0000313" key="19">
    <source>
        <dbReference type="Proteomes" id="UP001489004"/>
    </source>
</evidence>
<dbReference type="InterPro" id="IPR001841">
    <property type="entry name" value="Znf_RING"/>
</dbReference>
<accession>A0AAW1PAY6</accession>
<dbReference type="Gene3D" id="3.30.40.10">
    <property type="entry name" value="Zinc/RING finger domain, C3HC4 (zinc finger)"/>
    <property type="match status" value="1"/>
</dbReference>
<protein>
    <recommendedName>
        <fullName evidence="15">Peroxisome biogenesis protein 12</fullName>
    </recommendedName>
    <alternativeName>
        <fullName evidence="15">Peroxin-12</fullName>
    </alternativeName>
</protein>
<comment type="function">
    <text evidence="14">Component of a retrotranslocation channel required for peroxisome organization by mediating export of the PEX5 receptor from peroxisomes to the cytosol, thereby promoting PEX5 recycling. The retrotranslocation channel is composed of PEX2, PEX10 and PEX12; each subunit contributing transmembrane segments that coassemble into an open channel that specifically allows the passage of PEX5 through the peroxisomal membrane. PEX12 also regulates PEX5 recycling by activating the E3 ubiquitin-protein ligase activity of PEX10. When PEX5 recycling is compromised, PEX12 stimulates PEX10-mediated polyubiquitination of PEX5, leading to its subsequent degradation.</text>
</comment>
<dbReference type="FunFam" id="3.30.40.10:FF:000357">
    <property type="entry name" value="Peroxisome biogenesis protein 12"/>
    <property type="match status" value="1"/>
</dbReference>
<evidence type="ECO:0000256" key="2">
    <source>
        <dbReference type="ARBA" id="ARBA00004906"/>
    </source>
</evidence>
<dbReference type="SUPFAM" id="SSF57850">
    <property type="entry name" value="RING/U-box"/>
    <property type="match status" value="1"/>
</dbReference>
<name>A0AAW1PAY6_9CHLO</name>
<keyword evidence="5" id="KW-0812">Transmembrane</keyword>
<comment type="subcellular location">
    <subcellularLocation>
        <location evidence="1">Peroxisome membrane</location>
        <topology evidence="1">Multi-pass membrane protein</topology>
    </subcellularLocation>
</comment>
<proteinExistence type="inferred from homology"/>
<evidence type="ECO:0000256" key="12">
    <source>
        <dbReference type="ARBA" id="ARBA00023136"/>
    </source>
</evidence>
<reference evidence="18 19" key="1">
    <citation type="journal article" date="2024" name="Nat. Commun.">
        <title>Phylogenomics reveals the evolutionary origins of lichenization in chlorophyte algae.</title>
        <authorList>
            <person name="Puginier C."/>
            <person name="Libourel C."/>
            <person name="Otte J."/>
            <person name="Skaloud P."/>
            <person name="Haon M."/>
            <person name="Grisel S."/>
            <person name="Petersen M."/>
            <person name="Berrin J.G."/>
            <person name="Delaux P.M."/>
            <person name="Dal Grande F."/>
            <person name="Keller J."/>
        </authorList>
    </citation>
    <scope>NUCLEOTIDE SEQUENCE [LARGE SCALE GENOMIC DNA]</scope>
    <source>
        <strain evidence="18 19">SAG 2043</strain>
    </source>
</reference>
<dbReference type="PANTHER" id="PTHR12888:SF0">
    <property type="entry name" value="PEROXISOME ASSEMBLY PROTEIN 12"/>
    <property type="match status" value="1"/>
</dbReference>
<feature type="domain" description="RING-type" evidence="17">
    <location>
        <begin position="320"/>
        <end position="359"/>
    </location>
</feature>
<evidence type="ECO:0000256" key="1">
    <source>
        <dbReference type="ARBA" id="ARBA00004585"/>
    </source>
</evidence>
<sequence length="374" mass="42159">MSFVSLGGDGSTRPTFFELVAAERMLPSLKAATIYSLSVFAQRRPFLHKLLDREDEVFAAISWALDRSSLATGSGTFAESLYGMRRAALRGSSSSTTRPTLSRTQQHATLLLLVAVPYIKAKLDRLYNQYRRQSEGPLGLTLRMQQQPEQQVPEGRSALAAGGRRLLLSIFLRVYPWAHAAQEGLRFAYQLLYLLDSTPYYSPLLHLLGQQVVRVSGQELVEAERQKQRQRRQQLQGIRQSSGPLIRWVKKAWTRSSFLFADHTRNALILSVFAFKLLEWWYTSAEEKLASNKALPPPPPPRAPLPVPGGCALPEDPSICPICRQKRTNPAMVVVSGYAFCYPCIFRYVSQHARCPVTHFPAGEEHIRRLYQSA</sequence>
<dbReference type="CDD" id="cd16451">
    <property type="entry name" value="mRING_PEX12"/>
    <property type="match status" value="1"/>
</dbReference>
<evidence type="ECO:0000313" key="18">
    <source>
        <dbReference type="EMBL" id="KAK9810536.1"/>
    </source>
</evidence>
<dbReference type="GO" id="GO:1990429">
    <property type="term" value="C:peroxisomal importomer complex"/>
    <property type="evidence" value="ECO:0007669"/>
    <property type="project" value="TreeGrafter"/>
</dbReference>